<keyword evidence="3" id="KW-1185">Reference proteome</keyword>
<protein>
    <submittedName>
        <fullName evidence="2">Uncharacterized protein</fullName>
    </submittedName>
</protein>
<evidence type="ECO:0000313" key="3">
    <source>
        <dbReference type="Proteomes" id="UP000011864"/>
    </source>
</evidence>
<name>K7AC32_9ALTE</name>
<dbReference type="eggNOG" id="COG3063">
    <property type="taxonomic scope" value="Bacteria"/>
</dbReference>
<evidence type="ECO:0000256" key="1">
    <source>
        <dbReference type="SAM" id="SignalP"/>
    </source>
</evidence>
<dbReference type="Proteomes" id="UP000011864">
    <property type="component" value="Chromosome"/>
</dbReference>
<dbReference type="KEGG" id="gps:C427_0139"/>
<reference evidence="2 3" key="1">
    <citation type="journal article" date="2013" name="Genome Announc.">
        <title>Complete Genome Sequence of Glaciecola psychrophila Strain 170T.</title>
        <authorList>
            <person name="Yin J."/>
            <person name="Chen J."/>
            <person name="Liu G."/>
            <person name="Yu Y."/>
            <person name="Song L."/>
            <person name="Wang X."/>
            <person name="Qu X."/>
        </authorList>
    </citation>
    <scope>NUCLEOTIDE SEQUENCE [LARGE SCALE GENOMIC DNA]</scope>
    <source>
        <strain evidence="2 3">170</strain>
    </source>
</reference>
<feature type="signal peptide" evidence="1">
    <location>
        <begin position="1"/>
        <end position="18"/>
    </location>
</feature>
<accession>K7AC32</accession>
<feature type="chain" id="PRO_5003902635" evidence="1">
    <location>
        <begin position="19"/>
        <end position="142"/>
    </location>
</feature>
<dbReference type="AlphaFoldDB" id="K7AC32"/>
<dbReference type="EMBL" id="CP003837">
    <property type="protein sequence ID" value="AGH42249.1"/>
    <property type="molecule type" value="Genomic_DNA"/>
</dbReference>
<dbReference type="RefSeq" id="WP_007639063.1">
    <property type="nucleotide sequence ID" value="NC_020514.1"/>
</dbReference>
<dbReference type="OrthoDB" id="9812424at2"/>
<organism evidence="2 3">
    <name type="scientific">Paraglaciecola psychrophila 170</name>
    <dbReference type="NCBI Taxonomy" id="1129794"/>
    <lineage>
        <taxon>Bacteria</taxon>
        <taxon>Pseudomonadati</taxon>
        <taxon>Pseudomonadota</taxon>
        <taxon>Gammaproteobacteria</taxon>
        <taxon>Alteromonadales</taxon>
        <taxon>Alteromonadaceae</taxon>
        <taxon>Paraglaciecola</taxon>
    </lineage>
</organism>
<proteinExistence type="predicted"/>
<dbReference type="STRING" id="1129794.C427_0139"/>
<dbReference type="HOGENOM" id="CLU_1813953_0_0_6"/>
<dbReference type="PATRIC" id="fig|1129794.4.peg.135"/>
<keyword evidence="1" id="KW-0732">Signal</keyword>
<evidence type="ECO:0000313" key="2">
    <source>
        <dbReference type="EMBL" id="AGH42249.1"/>
    </source>
</evidence>
<gene>
    <name evidence="2" type="ORF">C427_0139</name>
</gene>
<sequence>MLWRFLVFILFVCSPAQGFDNQEYSVSALYQKWLLLQVHEDQQLSELTALAKKAETLTKQYPLPADCWALQGMTKSQQANVESGFGGLRLVKQAKDMLQKTLSIDTYIFYGVAYAELSWLYHRTPGWPFSFGSDKMARHRLN</sequence>